<feature type="coiled-coil region" evidence="1">
    <location>
        <begin position="17"/>
        <end position="62"/>
    </location>
</feature>
<keyword evidence="1" id="KW-0175">Coiled coil</keyword>
<dbReference type="AlphaFoldDB" id="A0A0E3L888"/>
<evidence type="ECO:0000256" key="1">
    <source>
        <dbReference type="SAM" id="Coils"/>
    </source>
</evidence>
<proteinExistence type="predicted"/>
<dbReference type="RefSeq" id="WP_048171259.1">
    <property type="nucleotide sequence ID" value="NZ_CP009506.1"/>
</dbReference>
<accession>A0A0E3L888</accession>
<dbReference type="OrthoDB" id="137910at2157"/>
<reference evidence="2 3" key="1">
    <citation type="submission" date="2014-07" db="EMBL/GenBank/DDBJ databases">
        <title>Methanogenic archaea and the global carbon cycle.</title>
        <authorList>
            <person name="Henriksen J.R."/>
            <person name="Luke J."/>
            <person name="Reinhart S."/>
            <person name="Benedict M.N."/>
            <person name="Youngblut N.D."/>
            <person name="Metcalf M.E."/>
            <person name="Whitaker R.J."/>
            <person name="Metcalf W.W."/>
        </authorList>
    </citation>
    <scope>NUCLEOTIDE SEQUENCE [LARGE SCALE GENOMIC DNA]</scope>
    <source>
        <strain evidence="2 3">T4/M</strain>
    </source>
</reference>
<evidence type="ECO:0000313" key="3">
    <source>
        <dbReference type="Proteomes" id="UP000033111"/>
    </source>
</evidence>
<gene>
    <name evidence="2" type="ORF">MSSIT_1377</name>
</gene>
<dbReference type="GeneID" id="24860202"/>
<name>A0A0E3L888_9EURY</name>
<organism evidence="2 3">
    <name type="scientific">Methanosarcina siciliae T4/M</name>
    <dbReference type="NCBI Taxonomy" id="1434120"/>
    <lineage>
        <taxon>Archaea</taxon>
        <taxon>Methanobacteriati</taxon>
        <taxon>Methanobacteriota</taxon>
        <taxon>Stenosarchaea group</taxon>
        <taxon>Methanomicrobia</taxon>
        <taxon>Methanosarcinales</taxon>
        <taxon>Methanosarcinaceae</taxon>
        <taxon>Methanosarcina</taxon>
    </lineage>
</organism>
<dbReference type="KEGG" id="msw:MSSIT_1377"/>
<protein>
    <submittedName>
        <fullName evidence="2">Uncharacterized protein</fullName>
    </submittedName>
</protein>
<dbReference type="EMBL" id="CP009506">
    <property type="protein sequence ID" value="AKB28096.1"/>
    <property type="molecule type" value="Genomic_DNA"/>
</dbReference>
<evidence type="ECO:0000313" key="2">
    <source>
        <dbReference type="EMBL" id="AKB28096.1"/>
    </source>
</evidence>
<dbReference type="Proteomes" id="UP000033111">
    <property type="component" value="Chromosome"/>
</dbReference>
<sequence length="79" mass="9437">MKDEELLNLIRSNPKAVVSYIEELEAKKKKLEAKKEKLEARKEKLEAKNRNLLIEKEVLKAKNWKLDPITIELRKRILR</sequence>
<dbReference type="HOGENOM" id="CLU_2597789_0_0_2"/>
<dbReference type="PATRIC" id="fig|1434120.4.peg.1764"/>
<keyword evidence="3" id="KW-1185">Reference proteome</keyword>